<comment type="catalytic activity">
    <reaction evidence="1">
        <text>ATP + protein L-histidine = ADP + protein N-phospho-L-histidine.</text>
        <dbReference type="EC" id="2.7.13.3"/>
    </reaction>
</comment>
<dbReference type="InterPro" id="IPR003594">
    <property type="entry name" value="HATPase_dom"/>
</dbReference>
<dbReference type="PROSITE" id="PS50109">
    <property type="entry name" value="HIS_KIN"/>
    <property type="match status" value="1"/>
</dbReference>
<dbReference type="Pfam" id="PF00512">
    <property type="entry name" value="HisKA"/>
    <property type="match status" value="1"/>
</dbReference>
<dbReference type="PRINTS" id="PR00344">
    <property type="entry name" value="BCTRLSENSOR"/>
</dbReference>
<dbReference type="InterPro" id="IPR003661">
    <property type="entry name" value="HisK_dim/P_dom"/>
</dbReference>
<gene>
    <name evidence="9" type="ORF">E4K67_23830</name>
</gene>
<dbReference type="AlphaFoldDB" id="A0A4Z0QYA6"/>
<dbReference type="SUPFAM" id="SSF47384">
    <property type="entry name" value="Homodimeric domain of signal transducing histidine kinase"/>
    <property type="match status" value="1"/>
</dbReference>
<dbReference type="InterPro" id="IPR036890">
    <property type="entry name" value="HATPase_C_sf"/>
</dbReference>
<keyword evidence="7" id="KW-1133">Transmembrane helix</keyword>
<evidence type="ECO:0000256" key="2">
    <source>
        <dbReference type="ARBA" id="ARBA00012438"/>
    </source>
</evidence>
<keyword evidence="3" id="KW-0597">Phosphoprotein</keyword>
<dbReference type="InterPro" id="IPR050736">
    <property type="entry name" value="Sensor_HK_Regulatory"/>
</dbReference>
<dbReference type="SMART" id="SM00388">
    <property type="entry name" value="HisKA"/>
    <property type="match status" value="1"/>
</dbReference>
<evidence type="ECO:0000313" key="10">
    <source>
        <dbReference type="Proteomes" id="UP000298460"/>
    </source>
</evidence>
<keyword evidence="7" id="KW-0812">Transmembrane</keyword>
<evidence type="ECO:0000313" key="9">
    <source>
        <dbReference type="EMBL" id="TGE35791.1"/>
    </source>
</evidence>
<dbReference type="GO" id="GO:0000155">
    <property type="term" value="F:phosphorelay sensor kinase activity"/>
    <property type="evidence" value="ECO:0007669"/>
    <property type="project" value="InterPro"/>
</dbReference>
<keyword evidence="7" id="KW-0472">Membrane</keyword>
<evidence type="ECO:0000256" key="6">
    <source>
        <dbReference type="ARBA" id="ARBA00023012"/>
    </source>
</evidence>
<evidence type="ECO:0000259" key="8">
    <source>
        <dbReference type="PROSITE" id="PS50109"/>
    </source>
</evidence>
<reference evidence="9 10" key="1">
    <citation type="submission" date="2019-03" db="EMBL/GenBank/DDBJ databases">
        <title>Draft Genome Sequence of Desulfosporosinus fructosivorans Strain 63.6F, Isolated from Marine Sediment in the Baltic Sea.</title>
        <authorList>
            <person name="Hausmann B."/>
            <person name="Vandieken V."/>
            <person name="Pjevac P."/>
            <person name="Schreck K."/>
            <person name="Herbold C.W."/>
            <person name="Loy A."/>
        </authorList>
    </citation>
    <scope>NUCLEOTIDE SEQUENCE [LARGE SCALE GENOMIC DNA]</scope>
    <source>
        <strain evidence="9 10">63.6F</strain>
    </source>
</reference>
<dbReference type="SMART" id="SM00387">
    <property type="entry name" value="HATPase_c"/>
    <property type="match status" value="1"/>
</dbReference>
<keyword evidence="4" id="KW-0808">Transferase</keyword>
<evidence type="ECO:0000256" key="7">
    <source>
        <dbReference type="SAM" id="Phobius"/>
    </source>
</evidence>
<dbReference type="CDD" id="cd00075">
    <property type="entry name" value="HATPase"/>
    <property type="match status" value="1"/>
</dbReference>
<feature type="transmembrane region" description="Helical" evidence="7">
    <location>
        <begin position="156"/>
        <end position="176"/>
    </location>
</feature>
<keyword evidence="6" id="KW-0902">Two-component regulatory system</keyword>
<accession>A0A4Z0QYA6</accession>
<sequence length="477" mass="52353">MKSMIKILVRYVASAAAVALILLILNLAVLIVWTVQASGMQTTEYHISEIADSLTKQEDSFVLSETGKEAILEGYHWAMLLNDNGTVIWNENLPEDLPRSYTVSDVASFSRWYLYDYPVHVWQHSEGLLVLGSAKNSAWKQGMEIPEIVMKNVSTWFFGVLILNSIAAVILALLFGTRLLRSLRPLVKGIEDMAEKQPVALLTGGLLGDLATKLNQTSAQLQRQEVVLQKRDNARTTWVAGVSHDIRTPLSIVMGYASQLEDNPHLPQAEREQARIIRRQSEKIKALVSDLNLASKLEYDMQPLRPTSINMAALVRGVVVDFLNSGLDDSYSIDLNVENDAQQAVLIGDEKLLRRAVSNLMDNSIRHNPDGCTVTVTVTATVTVTVTVTVDKSSTNCSITVSDNGAGIPPEVLENLNNPKNPAELRSHGLGLTIVRQITKAHGGTSEFKNLSGDGCLVVLRLPIIAAKPEALLEMTK</sequence>
<dbReference type="Gene3D" id="1.10.287.130">
    <property type="match status" value="1"/>
</dbReference>
<dbReference type="EC" id="2.7.13.3" evidence="2"/>
<dbReference type="InterPro" id="IPR005467">
    <property type="entry name" value="His_kinase_dom"/>
</dbReference>
<dbReference type="Proteomes" id="UP000298460">
    <property type="component" value="Unassembled WGS sequence"/>
</dbReference>
<evidence type="ECO:0000256" key="1">
    <source>
        <dbReference type="ARBA" id="ARBA00000085"/>
    </source>
</evidence>
<dbReference type="Gene3D" id="3.30.565.10">
    <property type="entry name" value="Histidine kinase-like ATPase, C-terminal domain"/>
    <property type="match status" value="1"/>
</dbReference>
<dbReference type="SUPFAM" id="SSF55874">
    <property type="entry name" value="ATPase domain of HSP90 chaperone/DNA topoisomerase II/histidine kinase"/>
    <property type="match status" value="1"/>
</dbReference>
<dbReference type="Pfam" id="PF02518">
    <property type="entry name" value="HATPase_c"/>
    <property type="match status" value="1"/>
</dbReference>
<protein>
    <recommendedName>
        <fullName evidence="2">histidine kinase</fullName>
        <ecNumber evidence="2">2.7.13.3</ecNumber>
    </recommendedName>
</protein>
<feature type="transmembrane region" description="Helical" evidence="7">
    <location>
        <begin position="12"/>
        <end position="35"/>
    </location>
</feature>
<comment type="caution">
    <text evidence="9">The sequence shown here is derived from an EMBL/GenBank/DDBJ whole genome shotgun (WGS) entry which is preliminary data.</text>
</comment>
<dbReference type="EMBL" id="SPQQ01000011">
    <property type="protein sequence ID" value="TGE35791.1"/>
    <property type="molecule type" value="Genomic_DNA"/>
</dbReference>
<evidence type="ECO:0000256" key="4">
    <source>
        <dbReference type="ARBA" id="ARBA00022679"/>
    </source>
</evidence>
<feature type="domain" description="Histidine kinase" evidence="8">
    <location>
        <begin position="241"/>
        <end position="466"/>
    </location>
</feature>
<keyword evidence="5 9" id="KW-0418">Kinase</keyword>
<evidence type="ECO:0000256" key="5">
    <source>
        <dbReference type="ARBA" id="ARBA00022777"/>
    </source>
</evidence>
<organism evidence="9 10">
    <name type="scientific">Desulfosporosinus fructosivorans</name>
    <dbReference type="NCBI Taxonomy" id="2018669"/>
    <lineage>
        <taxon>Bacteria</taxon>
        <taxon>Bacillati</taxon>
        <taxon>Bacillota</taxon>
        <taxon>Clostridia</taxon>
        <taxon>Eubacteriales</taxon>
        <taxon>Desulfitobacteriaceae</taxon>
        <taxon>Desulfosporosinus</taxon>
    </lineage>
</organism>
<dbReference type="RefSeq" id="WP_135551332.1">
    <property type="nucleotide sequence ID" value="NZ_SPQQ01000011.1"/>
</dbReference>
<dbReference type="OrthoDB" id="368131at2"/>
<proteinExistence type="predicted"/>
<evidence type="ECO:0000256" key="3">
    <source>
        <dbReference type="ARBA" id="ARBA00022553"/>
    </source>
</evidence>
<dbReference type="InterPro" id="IPR036097">
    <property type="entry name" value="HisK_dim/P_sf"/>
</dbReference>
<name>A0A4Z0QYA6_9FIRM</name>
<dbReference type="PANTHER" id="PTHR43711">
    <property type="entry name" value="TWO-COMPONENT HISTIDINE KINASE"/>
    <property type="match status" value="1"/>
</dbReference>
<dbReference type="PANTHER" id="PTHR43711:SF1">
    <property type="entry name" value="HISTIDINE KINASE 1"/>
    <property type="match status" value="1"/>
</dbReference>
<dbReference type="CDD" id="cd00082">
    <property type="entry name" value="HisKA"/>
    <property type="match status" value="1"/>
</dbReference>
<keyword evidence="10" id="KW-1185">Reference proteome</keyword>
<dbReference type="InterPro" id="IPR004358">
    <property type="entry name" value="Sig_transdc_His_kin-like_C"/>
</dbReference>